<accession>A0A6G7Y5Y3</accession>
<dbReference type="AlphaFoldDB" id="A0A6G7Y5Y3"/>
<gene>
    <name evidence="1" type="ORF">G7070_08525</name>
</gene>
<reference evidence="1 2" key="1">
    <citation type="submission" date="2020-03" db="EMBL/GenBank/DDBJ databases">
        <title>Propioniciclava sp. nov., isolated from Hydrophilus acuminatus.</title>
        <authorList>
            <person name="Hyun D.-W."/>
            <person name="Bae J.-W."/>
        </authorList>
    </citation>
    <scope>NUCLEOTIDE SEQUENCE [LARGE SCALE GENOMIC DNA]</scope>
    <source>
        <strain evidence="1 2">HDW11</strain>
    </source>
</reference>
<dbReference type="Proteomes" id="UP000501058">
    <property type="component" value="Chromosome"/>
</dbReference>
<organism evidence="1 2">
    <name type="scientific">Propioniciclava coleopterorum</name>
    <dbReference type="NCBI Taxonomy" id="2714937"/>
    <lineage>
        <taxon>Bacteria</taxon>
        <taxon>Bacillati</taxon>
        <taxon>Actinomycetota</taxon>
        <taxon>Actinomycetes</taxon>
        <taxon>Propionibacteriales</taxon>
        <taxon>Propionibacteriaceae</taxon>
        <taxon>Propioniciclava</taxon>
    </lineage>
</organism>
<keyword evidence="2" id="KW-1185">Reference proteome</keyword>
<evidence type="ECO:0000313" key="1">
    <source>
        <dbReference type="EMBL" id="QIK72304.1"/>
    </source>
</evidence>
<protein>
    <submittedName>
        <fullName evidence="1">Uncharacterized protein</fullName>
    </submittedName>
</protein>
<proteinExistence type="predicted"/>
<dbReference type="RefSeq" id="WP_166233380.1">
    <property type="nucleotide sequence ID" value="NZ_CP049865.1"/>
</dbReference>
<name>A0A6G7Y5Y3_9ACTN</name>
<dbReference type="EMBL" id="CP049865">
    <property type="protein sequence ID" value="QIK72304.1"/>
    <property type="molecule type" value="Genomic_DNA"/>
</dbReference>
<dbReference type="KEGG" id="prv:G7070_08525"/>
<sequence length="61" mass="6538">MDAGAHPSWRGRLAAAWRRMGERMQRVDALGLSAVNPNCAARAREYRAAHLPGVGTPLGPS</sequence>
<evidence type="ECO:0000313" key="2">
    <source>
        <dbReference type="Proteomes" id="UP000501058"/>
    </source>
</evidence>